<evidence type="ECO:0008006" key="3">
    <source>
        <dbReference type="Google" id="ProtNLM"/>
    </source>
</evidence>
<accession>A0AAX3YUQ2</accession>
<dbReference type="EMBL" id="CP130956">
    <property type="protein sequence ID" value="WLF52141.1"/>
    <property type="molecule type" value="Genomic_DNA"/>
</dbReference>
<geneLocation type="plasmid" evidence="1 2">
    <name>pRho-VOC14-L</name>
</geneLocation>
<name>A0AAX3YUQ2_RHOOP</name>
<sequence>MSAVADAVFAAVFVVASAVAVWPARCTVAVKRGACVGPPVQKFHSGGVAERMGGFGGMDLDWCSEGAAVFQPDAGPG</sequence>
<proteinExistence type="predicted"/>
<protein>
    <recommendedName>
        <fullName evidence="3">Secreted protein</fullName>
    </recommendedName>
</protein>
<evidence type="ECO:0000313" key="2">
    <source>
        <dbReference type="Proteomes" id="UP001231166"/>
    </source>
</evidence>
<dbReference type="Proteomes" id="UP001231166">
    <property type="component" value="Plasmid pRho-VOC14-L"/>
</dbReference>
<gene>
    <name evidence="1" type="ORF">Q5707_42745</name>
</gene>
<evidence type="ECO:0000313" key="1">
    <source>
        <dbReference type="EMBL" id="WLF52141.1"/>
    </source>
</evidence>
<reference evidence="1" key="1">
    <citation type="submission" date="2023-07" db="EMBL/GenBank/DDBJ databases">
        <title>Genomic analysis of Rhodococcus opacus VOC-14 with glycol ethers degradation activity.</title>
        <authorList>
            <person name="Narkevich D.A."/>
            <person name="Hlushen A.M."/>
            <person name="Akhremchuk A.E."/>
            <person name="Sikolenko M.A."/>
            <person name="Valentovich L.N."/>
        </authorList>
    </citation>
    <scope>NUCLEOTIDE SEQUENCE</scope>
    <source>
        <strain evidence="1">VOC-14</strain>
        <plasmid evidence="1">pRho-VOC14-L</plasmid>
    </source>
</reference>
<dbReference type="AlphaFoldDB" id="A0AAX3YUQ2"/>
<keyword evidence="1" id="KW-0614">Plasmid</keyword>
<organism evidence="1 2">
    <name type="scientific">Rhodococcus opacus</name>
    <name type="common">Nocardia opaca</name>
    <dbReference type="NCBI Taxonomy" id="37919"/>
    <lineage>
        <taxon>Bacteria</taxon>
        <taxon>Bacillati</taxon>
        <taxon>Actinomycetota</taxon>
        <taxon>Actinomycetes</taxon>
        <taxon>Mycobacteriales</taxon>
        <taxon>Nocardiaceae</taxon>
        <taxon>Rhodococcus</taxon>
    </lineage>
</organism>